<dbReference type="Proteomes" id="UP000601435">
    <property type="component" value="Unassembled WGS sequence"/>
</dbReference>
<dbReference type="OrthoDB" id="437619at2759"/>
<accession>A0A812SYU6</accession>
<name>A0A812SYU6_9DINO</name>
<organism evidence="1 2">
    <name type="scientific">Symbiodinium necroappetens</name>
    <dbReference type="NCBI Taxonomy" id="1628268"/>
    <lineage>
        <taxon>Eukaryota</taxon>
        <taxon>Sar</taxon>
        <taxon>Alveolata</taxon>
        <taxon>Dinophyceae</taxon>
        <taxon>Suessiales</taxon>
        <taxon>Symbiodiniaceae</taxon>
        <taxon>Symbiodinium</taxon>
    </lineage>
</organism>
<gene>
    <name evidence="1" type="ORF">SNEC2469_LOCUS14205</name>
</gene>
<dbReference type="EMBL" id="CAJNJA010022742">
    <property type="protein sequence ID" value="CAE7498998.1"/>
    <property type="molecule type" value="Genomic_DNA"/>
</dbReference>
<protein>
    <submittedName>
        <fullName evidence="1">Uncharacterized protein</fullName>
    </submittedName>
</protein>
<dbReference type="AlphaFoldDB" id="A0A812SYU6"/>
<reference evidence="1" key="1">
    <citation type="submission" date="2021-02" db="EMBL/GenBank/DDBJ databases">
        <authorList>
            <person name="Dougan E. K."/>
            <person name="Rhodes N."/>
            <person name="Thang M."/>
            <person name="Chan C."/>
        </authorList>
    </citation>
    <scope>NUCLEOTIDE SEQUENCE</scope>
</reference>
<comment type="caution">
    <text evidence="1">The sequence shown here is derived from an EMBL/GenBank/DDBJ whole genome shotgun (WGS) entry which is preliminary data.</text>
</comment>
<evidence type="ECO:0000313" key="1">
    <source>
        <dbReference type="EMBL" id="CAE7498998.1"/>
    </source>
</evidence>
<sequence length="138" mass="16351">MVSVETLEKRRFVLMRFKESREHERVEAFFNTRSMGEAWLMLGEETLPVSPEIEGSKRTWERAFYMYRKKIMNLSYLIDFQEILKAESFRQSSLLQEVHLPGAGRTLRRASTYSDGCADRDRHSPESPQFIRNEVVRI</sequence>
<keyword evidence="2" id="KW-1185">Reference proteome</keyword>
<evidence type="ECO:0000313" key="2">
    <source>
        <dbReference type="Proteomes" id="UP000601435"/>
    </source>
</evidence>
<proteinExistence type="predicted"/>